<organism evidence="2 3">
    <name type="scientific">Zymoseptoria tritici (strain ST99CH_3D7)</name>
    <dbReference type="NCBI Taxonomy" id="1276538"/>
    <lineage>
        <taxon>Eukaryota</taxon>
        <taxon>Fungi</taxon>
        <taxon>Dikarya</taxon>
        <taxon>Ascomycota</taxon>
        <taxon>Pezizomycotina</taxon>
        <taxon>Dothideomycetes</taxon>
        <taxon>Dothideomycetidae</taxon>
        <taxon>Mycosphaerellales</taxon>
        <taxon>Mycosphaerellaceae</taxon>
        <taxon>Zymoseptoria</taxon>
    </lineage>
</organism>
<protein>
    <recommendedName>
        <fullName evidence="4">Secreted protein</fullName>
    </recommendedName>
</protein>
<dbReference type="Proteomes" id="UP000215127">
    <property type="component" value="Chromosome 9"/>
</dbReference>
<evidence type="ECO:0000256" key="1">
    <source>
        <dbReference type="SAM" id="SignalP"/>
    </source>
</evidence>
<feature type="signal peptide" evidence="1">
    <location>
        <begin position="1"/>
        <end position="16"/>
    </location>
</feature>
<feature type="chain" id="PRO_5013005148" description="Secreted protein" evidence="1">
    <location>
        <begin position="17"/>
        <end position="308"/>
    </location>
</feature>
<accession>A0A1X7S2Q7</accession>
<name>A0A1X7S2Q7_ZYMT9</name>
<gene>
    <name evidence="2" type="ORF">ZT3D7_G9089</name>
</gene>
<keyword evidence="3" id="KW-1185">Reference proteome</keyword>
<sequence>MAIFLVAFAIRHAVDAVQATFITAAIAIATSANIATLTTSVKLTLLVPISERTQLTTPSSPLGVLLICPHHPRIWRPWHFPLAPELVPRAFKLFDGDDELHAGEAVAEDSLLHDEVVSKISSAHRAPPSSPQSNPLAPGHLVRQTQVVIWMHPFCIRLVDAYTAIVAIEESRAGLIEASGKSTADCCEDRQLFCSNIADLAGVQDVFLELRSDVVVQEVVVEVLQNVGRVDHNLLLHPVKALEELGRQESLGHALEVDAPRSLAFGVGRLEQTVQHAVSDAVLRLQAPKSVLRNRILNPNGEVHLRIK</sequence>
<evidence type="ECO:0008006" key="4">
    <source>
        <dbReference type="Google" id="ProtNLM"/>
    </source>
</evidence>
<evidence type="ECO:0000313" key="2">
    <source>
        <dbReference type="EMBL" id="SMQ53935.1"/>
    </source>
</evidence>
<reference evidence="2 3" key="1">
    <citation type="submission" date="2016-06" db="EMBL/GenBank/DDBJ databases">
        <authorList>
            <person name="Kjaerup R.B."/>
            <person name="Dalgaard T.S."/>
            <person name="Juul-Madsen H.R."/>
        </authorList>
    </citation>
    <scope>NUCLEOTIDE SEQUENCE [LARGE SCALE GENOMIC DNA]</scope>
</reference>
<dbReference type="AlphaFoldDB" id="A0A1X7S2Q7"/>
<keyword evidence="1" id="KW-0732">Signal</keyword>
<proteinExistence type="predicted"/>
<evidence type="ECO:0000313" key="3">
    <source>
        <dbReference type="Proteomes" id="UP000215127"/>
    </source>
</evidence>
<dbReference type="EMBL" id="LT853700">
    <property type="protein sequence ID" value="SMQ53935.1"/>
    <property type="molecule type" value="Genomic_DNA"/>
</dbReference>